<dbReference type="InterPro" id="IPR040921">
    <property type="entry name" value="Peptidase_S66C"/>
</dbReference>
<dbReference type="InterPro" id="IPR027461">
    <property type="entry name" value="Carboxypeptidase_A_C_sf"/>
</dbReference>
<evidence type="ECO:0000259" key="6">
    <source>
        <dbReference type="Pfam" id="PF02016"/>
    </source>
</evidence>
<dbReference type="SUPFAM" id="SSF141986">
    <property type="entry name" value="LD-carboxypeptidase A C-terminal domain-like"/>
    <property type="match status" value="1"/>
</dbReference>
<dbReference type="RefSeq" id="WP_048368884.1">
    <property type="nucleotide sequence ID" value="NZ_CAUQEU010000001.1"/>
</dbReference>
<evidence type="ECO:0000256" key="5">
    <source>
        <dbReference type="ARBA" id="ARBA00022825"/>
    </source>
</evidence>
<dbReference type="PANTHER" id="PTHR30237:SF2">
    <property type="entry name" value="MUREIN TETRAPEPTIDE CARBOXYPEPTIDASE"/>
    <property type="match status" value="1"/>
</dbReference>
<evidence type="ECO:0000256" key="1">
    <source>
        <dbReference type="ARBA" id="ARBA00010233"/>
    </source>
</evidence>
<evidence type="ECO:0000313" key="8">
    <source>
        <dbReference type="EMBL" id="MQU08427.1"/>
    </source>
</evidence>
<keyword evidence="4" id="KW-0378">Hydrolase</keyword>
<dbReference type="AlphaFoldDB" id="A0A0J6ICV3"/>
<dbReference type="Gene3D" id="3.50.30.60">
    <property type="entry name" value="LD-carboxypeptidase A C-terminal domain-like"/>
    <property type="match status" value="1"/>
</dbReference>
<organism evidence="8 9">
    <name type="scientific">Pseudomonas helleri</name>
    <dbReference type="NCBI Taxonomy" id="1608996"/>
    <lineage>
        <taxon>Bacteria</taxon>
        <taxon>Pseudomonadati</taxon>
        <taxon>Pseudomonadota</taxon>
        <taxon>Gammaproteobacteria</taxon>
        <taxon>Pseudomonadales</taxon>
        <taxon>Pseudomonadaceae</taxon>
        <taxon>Pseudomonas</taxon>
    </lineage>
</organism>
<dbReference type="GO" id="GO:0004180">
    <property type="term" value="F:carboxypeptidase activity"/>
    <property type="evidence" value="ECO:0007669"/>
    <property type="project" value="UniProtKB-KW"/>
</dbReference>
<keyword evidence="5" id="KW-0720">Serine protease</keyword>
<gene>
    <name evidence="8" type="ORF">GHO27_22430</name>
</gene>
<evidence type="ECO:0000313" key="9">
    <source>
        <dbReference type="Proteomes" id="UP000478064"/>
    </source>
</evidence>
<evidence type="ECO:0000256" key="4">
    <source>
        <dbReference type="ARBA" id="ARBA00022801"/>
    </source>
</evidence>
<dbReference type="GO" id="GO:0008236">
    <property type="term" value="F:serine-type peptidase activity"/>
    <property type="evidence" value="ECO:0007669"/>
    <property type="project" value="UniProtKB-KW"/>
</dbReference>
<dbReference type="Gene3D" id="3.40.50.10740">
    <property type="entry name" value="Class I glutamine amidotransferase-like"/>
    <property type="match status" value="1"/>
</dbReference>
<dbReference type="OrthoDB" id="9807329at2"/>
<name>A0A0J6ICV3_9PSED</name>
<dbReference type="Pfam" id="PF17676">
    <property type="entry name" value="Peptidase_S66C"/>
    <property type="match status" value="1"/>
</dbReference>
<keyword evidence="2 8" id="KW-0121">Carboxypeptidase</keyword>
<comment type="caution">
    <text evidence="8">The sequence shown here is derived from an EMBL/GenBank/DDBJ whole genome shotgun (WGS) entry which is preliminary data.</text>
</comment>
<dbReference type="InterPro" id="IPR003507">
    <property type="entry name" value="S66_fam"/>
</dbReference>
<reference evidence="8 9" key="1">
    <citation type="submission" date="2019-10" db="EMBL/GenBank/DDBJ databases">
        <title>Evaluation of single-gene subtyping targets for Pseudomonas.</title>
        <authorList>
            <person name="Reichler S.J."/>
            <person name="Orsi R.H."/>
            <person name="Wiedmann M."/>
            <person name="Martin N.H."/>
            <person name="Murphy S.I."/>
        </authorList>
    </citation>
    <scope>NUCLEOTIDE SEQUENCE [LARGE SCALE GENOMIC DNA]</scope>
    <source>
        <strain evidence="8 9">FSL R10-1637</strain>
    </source>
</reference>
<dbReference type="Pfam" id="PF02016">
    <property type="entry name" value="Peptidase_S66"/>
    <property type="match status" value="1"/>
</dbReference>
<dbReference type="GO" id="GO:0006508">
    <property type="term" value="P:proteolysis"/>
    <property type="evidence" value="ECO:0007669"/>
    <property type="project" value="UniProtKB-KW"/>
</dbReference>
<sequence>MTLCSITPKNLKPGSRIAIVSPAGAVSNPDLLTHTHNMIIEQGYTPVYGEFALARHAHHYTYAGTPEQRLRDLQWALDDDSIDAIWATRGGYGSVQLLEHIDLSRFVHNPKWLIGYSDITFLQSLLARHGIESVHGQNIISTPTPSADSYQNIFNLFKGIKPTYQLDNNLLNEPGSACATLIGGNMTVVTALSGTRFNFNYDNAILFLEEIGENAYYKIDRYLKSLEQTGAFEKIKGLIIGGMKNIADDTSPHSPIAQSIIAERVAQYSFPKVFGFPNGHIPDMRPLIIGGTVSLRVDENGVRLAHL</sequence>
<dbReference type="EMBL" id="WIVU01000063">
    <property type="protein sequence ID" value="MQU08427.1"/>
    <property type="molecule type" value="Genomic_DNA"/>
</dbReference>
<evidence type="ECO:0000256" key="2">
    <source>
        <dbReference type="ARBA" id="ARBA00022645"/>
    </source>
</evidence>
<dbReference type="InterPro" id="IPR029062">
    <property type="entry name" value="Class_I_gatase-like"/>
</dbReference>
<protein>
    <submittedName>
        <fullName evidence="8">LD-carboxypeptidase</fullName>
    </submittedName>
</protein>
<feature type="domain" description="LD-carboxypeptidase C-terminal" evidence="7">
    <location>
        <begin position="180"/>
        <end position="295"/>
    </location>
</feature>
<evidence type="ECO:0000259" key="7">
    <source>
        <dbReference type="Pfam" id="PF17676"/>
    </source>
</evidence>
<proteinExistence type="inferred from homology"/>
<dbReference type="PIRSF" id="PIRSF028757">
    <property type="entry name" value="LD-carboxypeptidase"/>
    <property type="match status" value="1"/>
</dbReference>
<dbReference type="InterPro" id="IPR027478">
    <property type="entry name" value="LdcA_N"/>
</dbReference>
<dbReference type="InterPro" id="IPR040449">
    <property type="entry name" value="Peptidase_S66_N"/>
</dbReference>
<dbReference type="STRING" id="1608996.TU84_09935"/>
<dbReference type="CDD" id="cd07025">
    <property type="entry name" value="Peptidase_S66"/>
    <property type="match status" value="1"/>
</dbReference>
<dbReference type="PANTHER" id="PTHR30237">
    <property type="entry name" value="MURAMOYLTETRAPEPTIDE CARBOXYPEPTIDASE"/>
    <property type="match status" value="1"/>
</dbReference>
<feature type="domain" description="LD-carboxypeptidase N-terminal" evidence="6">
    <location>
        <begin position="17"/>
        <end position="136"/>
    </location>
</feature>
<comment type="similarity">
    <text evidence="1">Belongs to the peptidase S66 family.</text>
</comment>
<dbReference type="Proteomes" id="UP000478064">
    <property type="component" value="Unassembled WGS sequence"/>
</dbReference>
<keyword evidence="3" id="KW-0645">Protease</keyword>
<evidence type="ECO:0000256" key="3">
    <source>
        <dbReference type="ARBA" id="ARBA00022670"/>
    </source>
</evidence>
<accession>A0A0J6ICV3</accession>
<dbReference type="SUPFAM" id="SSF52317">
    <property type="entry name" value="Class I glutamine amidotransferase-like"/>
    <property type="match status" value="1"/>
</dbReference>